<evidence type="ECO:0000313" key="4">
    <source>
        <dbReference type="Proteomes" id="UP000623467"/>
    </source>
</evidence>
<comment type="caution">
    <text evidence="3">The sequence shown here is derived from an EMBL/GenBank/DDBJ whole genome shotgun (WGS) entry which is preliminary data.</text>
</comment>
<dbReference type="AlphaFoldDB" id="A0A8H6Y9Y2"/>
<dbReference type="Proteomes" id="UP000623467">
    <property type="component" value="Unassembled WGS sequence"/>
</dbReference>
<organism evidence="3 4">
    <name type="scientific">Mycena sanguinolenta</name>
    <dbReference type="NCBI Taxonomy" id="230812"/>
    <lineage>
        <taxon>Eukaryota</taxon>
        <taxon>Fungi</taxon>
        <taxon>Dikarya</taxon>
        <taxon>Basidiomycota</taxon>
        <taxon>Agaricomycotina</taxon>
        <taxon>Agaricomycetes</taxon>
        <taxon>Agaricomycetidae</taxon>
        <taxon>Agaricales</taxon>
        <taxon>Marasmiineae</taxon>
        <taxon>Mycenaceae</taxon>
        <taxon>Mycena</taxon>
    </lineage>
</organism>
<name>A0A8H6Y9Y2_9AGAR</name>
<proteinExistence type="predicted"/>
<dbReference type="Pfam" id="PF18885">
    <property type="entry name" value="DUF5648"/>
    <property type="match status" value="1"/>
</dbReference>
<feature type="chain" id="PRO_5034193501" description="DUF5648 domain-containing protein" evidence="1">
    <location>
        <begin position="20"/>
        <end position="195"/>
    </location>
</feature>
<dbReference type="OrthoDB" id="9971254at2759"/>
<keyword evidence="4" id="KW-1185">Reference proteome</keyword>
<evidence type="ECO:0000256" key="1">
    <source>
        <dbReference type="SAM" id="SignalP"/>
    </source>
</evidence>
<keyword evidence="1" id="KW-0732">Signal</keyword>
<feature type="domain" description="DUF5648" evidence="2">
    <location>
        <begin position="50"/>
        <end position="184"/>
    </location>
</feature>
<reference evidence="3" key="1">
    <citation type="submission" date="2020-05" db="EMBL/GenBank/DDBJ databases">
        <title>Mycena genomes resolve the evolution of fungal bioluminescence.</title>
        <authorList>
            <person name="Tsai I.J."/>
        </authorList>
    </citation>
    <scope>NUCLEOTIDE SEQUENCE</scope>
    <source>
        <strain evidence="3">160909Yilan</strain>
    </source>
</reference>
<evidence type="ECO:0000259" key="2">
    <source>
        <dbReference type="Pfam" id="PF18885"/>
    </source>
</evidence>
<gene>
    <name evidence="3" type="ORF">MSAN_01367400</name>
</gene>
<dbReference type="InterPro" id="IPR043708">
    <property type="entry name" value="DUF5648"/>
</dbReference>
<evidence type="ECO:0000313" key="3">
    <source>
        <dbReference type="EMBL" id="KAF7354546.1"/>
    </source>
</evidence>
<sequence length="195" mass="21017">MKTSAISMLFTSFAAVARGLAVFQESTTLNSRTEATPQTCGDVSDLTPFAELYIPSITAHVYTTNNDVVTDFIVGNPGTTYLGVTALIFSIADTSTVPFYCLRSSSAYFYTTNQTERAAALASGFVEYLSPVGYIYPSQICGSVPLYRLHFIAANPDYIYTTSTTERDNAAAMGFTYEGVAGYVYDLLSCGSPES</sequence>
<dbReference type="EMBL" id="JACAZH010000011">
    <property type="protein sequence ID" value="KAF7354546.1"/>
    <property type="molecule type" value="Genomic_DNA"/>
</dbReference>
<accession>A0A8H6Y9Y2</accession>
<feature type="signal peptide" evidence="1">
    <location>
        <begin position="1"/>
        <end position="19"/>
    </location>
</feature>
<protein>
    <recommendedName>
        <fullName evidence="2">DUF5648 domain-containing protein</fullName>
    </recommendedName>
</protein>